<evidence type="ECO:0000313" key="6">
    <source>
        <dbReference type="Proteomes" id="UP000183794"/>
    </source>
</evidence>
<dbReference type="NCBIfam" id="TIGR03696">
    <property type="entry name" value="Rhs_assc_core"/>
    <property type="match status" value="1"/>
</dbReference>
<evidence type="ECO:0000313" key="4">
    <source>
        <dbReference type="EMBL" id="SGZ08314.1"/>
    </source>
</evidence>
<gene>
    <name evidence="3" type="ORF">MT2528_3113</name>
    <name evidence="4" type="ORF">NVI5450_3309</name>
</gene>
<dbReference type="InterPro" id="IPR050708">
    <property type="entry name" value="T6SS_VgrG/RHS"/>
</dbReference>
<dbReference type="RefSeq" id="WP_045111030.1">
    <property type="nucleotide sequence ID" value="NZ_CAWQZC010000029.1"/>
</dbReference>
<accession>A0A090IEM1</accession>
<dbReference type="PANTHER" id="PTHR32305:SF15">
    <property type="entry name" value="PROTEIN RHSA-RELATED"/>
    <property type="match status" value="1"/>
</dbReference>
<dbReference type="Gene3D" id="2.180.10.10">
    <property type="entry name" value="RHS repeat-associated core"/>
    <property type="match status" value="1"/>
</dbReference>
<keyword evidence="1" id="KW-0677">Repeat</keyword>
<dbReference type="HOGENOM" id="CLU_1319737_0_0_6"/>
<dbReference type="Proteomes" id="UP000183794">
    <property type="component" value="Unassembled WGS sequence"/>
</dbReference>
<dbReference type="EMBL" id="FPLJ01000069">
    <property type="protein sequence ID" value="SGY96033.1"/>
    <property type="molecule type" value="Genomic_DNA"/>
</dbReference>
<dbReference type="InterPro" id="IPR022385">
    <property type="entry name" value="Rhs_assc_core"/>
</dbReference>
<evidence type="ECO:0000313" key="3">
    <source>
        <dbReference type="EMBL" id="SGY96033.1"/>
    </source>
</evidence>
<dbReference type="EMBL" id="FPLD01000091">
    <property type="protein sequence ID" value="SGZ08314.1"/>
    <property type="molecule type" value="Genomic_DNA"/>
</dbReference>
<dbReference type="PATRIC" id="fig|80854.5.peg.3128"/>
<evidence type="ECO:0000256" key="1">
    <source>
        <dbReference type="ARBA" id="ARBA00022737"/>
    </source>
</evidence>
<dbReference type="STRING" id="80854.MVIS_2951"/>
<feature type="domain" description="Teneurin-like YD-shell" evidence="2">
    <location>
        <begin position="34"/>
        <end position="140"/>
    </location>
</feature>
<evidence type="ECO:0000259" key="2">
    <source>
        <dbReference type="Pfam" id="PF25023"/>
    </source>
</evidence>
<protein>
    <recommendedName>
        <fullName evidence="2">Teneurin-like YD-shell domain-containing protein</fullName>
    </recommendedName>
</protein>
<organism evidence="4 6">
    <name type="scientific">Moritella viscosa</name>
    <dbReference type="NCBI Taxonomy" id="80854"/>
    <lineage>
        <taxon>Bacteria</taxon>
        <taxon>Pseudomonadati</taxon>
        <taxon>Pseudomonadota</taxon>
        <taxon>Gammaproteobacteria</taxon>
        <taxon>Alteromonadales</taxon>
        <taxon>Moritellaceae</taxon>
        <taxon>Moritella</taxon>
    </lineage>
</organism>
<keyword evidence="5" id="KW-1185">Reference proteome</keyword>
<name>A0A090IEM1_9GAMM</name>
<dbReference type="KEGG" id="mvs:MVIS_2951"/>
<dbReference type="PANTHER" id="PTHR32305">
    <property type="match status" value="1"/>
</dbReference>
<evidence type="ECO:0000313" key="5">
    <source>
        <dbReference type="Proteomes" id="UP000182660"/>
    </source>
</evidence>
<dbReference type="InterPro" id="IPR056823">
    <property type="entry name" value="TEN-like_YD-shell"/>
</dbReference>
<reference evidence="3 5" key="1">
    <citation type="submission" date="2016-11" db="EMBL/GenBank/DDBJ databases">
        <authorList>
            <person name="Klemetsen T."/>
        </authorList>
    </citation>
    <scope>NUCLEOTIDE SEQUENCE [LARGE SCALE GENOMIC DNA]</scope>
    <source>
        <strain evidence="3">MT 2528</strain>
    </source>
</reference>
<reference evidence="4 6" key="2">
    <citation type="submission" date="2016-11" db="EMBL/GenBank/DDBJ databases">
        <authorList>
            <person name="Jaros S."/>
            <person name="Januszkiewicz K."/>
            <person name="Wedrychowicz H."/>
        </authorList>
    </citation>
    <scope>NUCLEOTIDE SEQUENCE [LARGE SCALE GENOMIC DNA]</scope>
    <source>
        <strain evidence="4">NVI 5450</strain>
    </source>
</reference>
<sequence>MQHKQFIYAGGKLIALNTQAKDSAHKLVNKQVRYLHYDALDSVDVITDGYGSVVEHRSFDPWGKMRSVLWEDDSVTNIAQQLITNRGFTGHEHIEEVGLIHMNGRVYDQELGRFLSADPFVQSPFMTNSFNRYSYVMNNPLKYTDPTGFGEIKALDEITTQVVADTLNAINEGQLNPEAMTSIGLSTAAFGIGRYIDNKVLGPSFLKE</sequence>
<dbReference type="Proteomes" id="UP000182660">
    <property type="component" value="Unassembled WGS sequence"/>
</dbReference>
<proteinExistence type="predicted"/>
<dbReference type="GeneID" id="61296947"/>
<dbReference type="AlphaFoldDB" id="A0A090IEM1"/>
<dbReference type="Pfam" id="PF25023">
    <property type="entry name" value="TEN_YD-shell"/>
    <property type="match status" value="1"/>
</dbReference>